<organism evidence="4 5">
    <name type="scientific">Diaporthe australafricana</name>
    <dbReference type="NCBI Taxonomy" id="127596"/>
    <lineage>
        <taxon>Eukaryota</taxon>
        <taxon>Fungi</taxon>
        <taxon>Dikarya</taxon>
        <taxon>Ascomycota</taxon>
        <taxon>Pezizomycotina</taxon>
        <taxon>Sordariomycetes</taxon>
        <taxon>Sordariomycetidae</taxon>
        <taxon>Diaporthales</taxon>
        <taxon>Diaporthaceae</taxon>
        <taxon>Diaporthe</taxon>
    </lineage>
</organism>
<dbReference type="EMBL" id="JAWRVE010000203">
    <property type="protein sequence ID" value="KAL1849353.1"/>
    <property type="molecule type" value="Genomic_DNA"/>
</dbReference>
<dbReference type="InterPro" id="IPR007855">
    <property type="entry name" value="RDRP"/>
</dbReference>
<dbReference type="Gene3D" id="1.10.8.790">
    <property type="entry name" value="RNA-dependent RNA polymerase, slab domain, helical subdomain-like"/>
    <property type="match status" value="1"/>
</dbReference>
<comment type="similarity">
    <text evidence="1">Belongs to the RdRP family.</text>
</comment>
<dbReference type="EC" id="2.7.7.48" evidence="1"/>
<sequence length="1315" mass="148396">MSAMRPPQALDPQPQHPRDDLHRFINELNVKYSLGIPIPDPGLSPAMRKEQETPATRLFARLEIHYYQGGQGGLEALQQLTTQFDTEAKQSWSQWVKKPGGDPDTLPTPSTSPLASNQFQREVLQSIFLKVLDRSQPKRAFSRTRSGPAAFSTEKSTSAWPKRAAEADVAKAPIKRSKLAEQAASVAQSSSPAGQPKPDFLFAAPRTVSNEFQYSSTRTSDSLKESFEALKRSTTYSTSTSGTSFRSIFSKVEAQPSTQDTLRASSPGQNRTLSTSQDDFMPSSTMVDALHKSFHEHETSFDTGCMDTKLKDAPCPTTQTTDYSCPPSSALLEALRSSPENESRIQEKQAVAETQSAPKSRSYLAQEIWPTLPDWLKPAPFHIAWEILRIGIHMEVDLSTVSLSYSPEWEDQETLRKALRKAFPGKPLPAASDPGAWDMATHPDRDRQNAKKDQQDVVFAASLEFASTKPNCPLRLRLQPLKLDKPHRLGRKYGANRFLELLVPSPDPSNLPLSMKDEPFYDGLVDWLTQQPHALCGRLYRPFYLKSGGQRTAPKHLQLGPDPKPVYTDRIFFFAEDGIDLARGSQPSTPIESMISWALDLKGGKNDSQPVLKLFQRLALVLSRTTPTLVFEPDQIRHRDRDLLSADGKRVMNDGVARMSKKVAKIIQQTLGLTSPPCAIQGRLGSAKGMWIVDVTDTSDKIWIETYPSQRKWLLEAASDEEHRTLEIRSFPPEKLRSASLNLQFLPVLEDRAVNKQAMRKIMGEMLQDNLRLELNDQKQSLKDPIQFQKWISTNSAHRKDRLVHGHVSFQGDLPQEEEEIMTCLLNAGFDPLRNKFLNEMAYNAQLRKCQKLTKKINIKVGCSAYLLMVIDFWGILEEGEVHIGFSDRFKSDVDEWEGTMVHGVDVLVARSPAHFTSDIQRVKAVFKPELAQLQNVIVFSAKGGIPLAEKLSGGDYDGDICFCVWDDRVVSNFTNAEDQAQPDLGEHFRQDKIQLRQLLSSHDGNFGAAIGEMIEKCFAFNLAKDMLGQATNYKERLCYVRGNVRDEVARKLSSLLSHLVDSPKQGIEFDPRAFRAFKKSLGLPEQVDEPLYKKEHWPLKQEPTHIIDYLKFIIAKPTIDDELRKFHKQLNASGAHHWDKDLSRLHDEWGHFCGSSEPEQNILKSLKRDISNLLDEWNRLSSDKSISFSEMVQQTSSSWQDIKPDEGLPETPLKRLHHGGPQFSEWALLKASTTFNLFRELKPRFVWQMAGWHLCYIKWQAVSERDGVGRFPAVLTSSMFAITKTDPRSVKYLVESQASLRMEGDGDEGEEDDA</sequence>
<feature type="region of interest" description="Disordered" evidence="2">
    <location>
        <begin position="424"/>
        <end position="453"/>
    </location>
</feature>
<feature type="domain" description="RDRP core" evidence="3">
    <location>
        <begin position="473"/>
        <end position="1113"/>
    </location>
</feature>
<keyword evidence="1" id="KW-0694">RNA-binding</keyword>
<comment type="caution">
    <text evidence="4">The sequence shown here is derived from an EMBL/GenBank/DDBJ whole genome shotgun (WGS) entry which is preliminary data.</text>
</comment>
<feature type="compositionally biased region" description="Low complexity" evidence="2">
    <location>
        <begin position="102"/>
        <end position="114"/>
    </location>
</feature>
<accession>A0ABR3VZU6</accession>
<comment type="catalytic activity">
    <reaction evidence="1">
        <text>RNA(n) + a ribonucleoside 5'-triphosphate = RNA(n+1) + diphosphate</text>
        <dbReference type="Rhea" id="RHEA:21248"/>
        <dbReference type="Rhea" id="RHEA-COMP:14527"/>
        <dbReference type="Rhea" id="RHEA-COMP:17342"/>
        <dbReference type="ChEBI" id="CHEBI:33019"/>
        <dbReference type="ChEBI" id="CHEBI:61557"/>
        <dbReference type="ChEBI" id="CHEBI:140395"/>
        <dbReference type="EC" id="2.7.7.48"/>
    </reaction>
</comment>
<feature type="region of interest" description="Disordered" evidence="2">
    <location>
        <begin position="335"/>
        <end position="360"/>
    </location>
</feature>
<dbReference type="PANTHER" id="PTHR23079">
    <property type="entry name" value="RNA-DEPENDENT RNA POLYMERASE"/>
    <property type="match status" value="1"/>
</dbReference>
<proteinExistence type="inferred from homology"/>
<keyword evidence="1" id="KW-0696">RNA-directed RNA polymerase</keyword>
<keyword evidence="5" id="KW-1185">Reference proteome</keyword>
<feature type="compositionally biased region" description="Basic and acidic residues" evidence="2">
    <location>
        <begin position="441"/>
        <end position="453"/>
    </location>
</feature>
<reference evidence="4 5" key="1">
    <citation type="journal article" date="2024" name="IMA Fungus">
        <title>IMA Genome - F19 : A genome assembly and annotation guide to empower mycologists, including annotated draft genome sequences of Ceratocystis pirilliformis, Diaporthe australafricana, Fusarium ophioides, Paecilomyces lecythidis, and Sporothrix stenoceras.</title>
        <authorList>
            <person name="Aylward J."/>
            <person name="Wilson A.M."/>
            <person name="Visagie C.M."/>
            <person name="Spraker J."/>
            <person name="Barnes I."/>
            <person name="Buitendag C."/>
            <person name="Ceriani C."/>
            <person name="Del Mar Angel L."/>
            <person name="du Plessis D."/>
            <person name="Fuchs T."/>
            <person name="Gasser K."/>
            <person name="Kramer D."/>
            <person name="Li W."/>
            <person name="Munsamy K."/>
            <person name="Piso A."/>
            <person name="Price J.L."/>
            <person name="Sonnekus B."/>
            <person name="Thomas C."/>
            <person name="van der Nest A."/>
            <person name="van Dijk A."/>
            <person name="van Heerden A."/>
            <person name="van Vuuren N."/>
            <person name="Yilmaz N."/>
            <person name="Duong T.A."/>
            <person name="van der Merwe N.A."/>
            <person name="Wingfield M.J."/>
            <person name="Wingfield B.D."/>
        </authorList>
    </citation>
    <scope>NUCLEOTIDE SEQUENCE [LARGE SCALE GENOMIC DNA]</scope>
    <source>
        <strain evidence="4 5">CMW 18300</strain>
    </source>
</reference>
<evidence type="ECO:0000313" key="5">
    <source>
        <dbReference type="Proteomes" id="UP001583177"/>
    </source>
</evidence>
<feature type="region of interest" description="Disordered" evidence="2">
    <location>
        <begin position="254"/>
        <end position="282"/>
    </location>
</feature>
<dbReference type="Pfam" id="PF05183">
    <property type="entry name" value="RdRP"/>
    <property type="match status" value="1"/>
</dbReference>
<feature type="region of interest" description="Disordered" evidence="2">
    <location>
        <begin position="138"/>
        <end position="168"/>
    </location>
</feature>
<name>A0ABR3VZU6_9PEZI</name>
<gene>
    <name evidence="4" type="ORF">Daus18300_013326</name>
</gene>
<evidence type="ECO:0000313" key="4">
    <source>
        <dbReference type="EMBL" id="KAL1849353.1"/>
    </source>
</evidence>
<feature type="region of interest" description="Disordered" evidence="2">
    <location>
        <begin position="1"/>
        <end position="20"/>
    </location>
</feature>
<dbReference type="PANTHER" id="PTHR23079:SF14">
    <property type="entry name" value="RNA-DEPENDENT RNA POLYMERASE"/>
    <property type="match status" value="1"/>
</dbReference>
<keyword evidence="1" id="KW-0548">Nucleotidyltransferase</keyword>
<dbReference type="Proteomes" id="UP001583177">
    <property type="component" value="Unassembled WGS sequence"/>
</dbReference>
<protein>
    <recommendedName>
        <fullName evidence="1">RNA-dependent RNA polymerase</fullName>
        <ecNumber evidence="1">2.7.7.48</ecNumber>
    </recommendedName>
</protein>
<keyword evidence="1" id="KW-0808">Transferase</keyword>
<evidence type="ECO:0000256" key="2">
    <source>
        <dbReference type="SAM" id="MobiDB-lite"/>
    </source>
</evidence>
<evidence type="ECO:0000256" key="1">
    <source>
        <dbReference type="RuleBase" id="RU363098"/>
    </source>
</evidence>
<evidence type="ECO:0000259" key="3">
    <source>
        <dbReference type="Pfam" id="PF05183"/>
    </source>
</evidence>
<dbReference type="InterPro" id="IPR057596">
    <property type="entry name" value="RDRP_core"/>
</dbReference>
<feature type="region of interest" description="Disordered" evidence="2">
    <location>
        <begin position="91"/>
        <end position="117"/>
    </location>
</feature>
<feature type="compositionally biased region" description="Polar residues" evidence="2">
    <location>
        <begin position="255"/>
        <end position="282"/>
    </location>
</feature>